<evidence type="ECO:0000256" key="1">
    <source>
        <dbReference type="SAM" id="Phobius"/>
    </source>
</evidence>
<keyword evidence="3" id="KW-1185">Reference proteome</keyword>
<organism evidence="2 3">
    <name type="scientific">Clunio marinus</name>
    <dbReference type="NCBI Taxonomy" id="568069"/>
    <lineage>
        <taxon>Eukaryota</taxon>
        <taxon>Metazoa</taxon>
        <taxon>Ecdysozoa</taxon>
        <taxon>Arthropoda</taxon>
        <taxon>Hexapoda</taxon>
        <taxon>Insecta</taxon>
        <taxon>Pterygota</taxon>
        <taxon>Neoptera</taxon>
        <taxon>Endopterygota</taxon>
        <taxon>Diptera</taxon>
        <taxon>Nematocera</taxon>
        <taxon>Chironomoidea</taxon>
        <taxon>Chironomidae</taxon>
        <taxon>Clunio</taxon>
    </lineage>
</organism>
<dbReference type="Proteomes" id="UP000183832">
    <property type="component" value="Unassembled WGS sequence"/>
</dbReference>
<keyword evidence="1" id="KW-0812">Transmembrane</keyword>
<keyword evidence="1" id="KW-1133">Transmembrane helix</keyword>
<dbReference type="AlphaFoldDB" id="A0A1J1IZP4"/>
<accession>A0A1J1IZP4</accession>
<feature type="transmembrane region" description="Helical" evidence="1">
    <location>
        <begin position="136"/>
        <end position="155"/>
    </location>
</feature>
<keyword evidence="1" id="KW-0472">Membrane</keyword>
<evidence type="ECO:0000313" key="2">
    <source>
        <dbReference type="EMBL" id="CRL05028.1"/>
    </source>
</evidence>
<reference evidence="2 3" key="1">
    <citation type="submission" date="2015-04" db="EMBL/GenBank/DDBJ databases">
        <authorList>
            <person name="Syromyatnikov M.Y."/>
            <person name="Popov V.N."/>
        </authorList>
    </citation>
    <scope>NUCLEOTIDE SEQUENCE [LARGE SCALE GENOMIC DNA]</scope>
</reference>
<evidence type="ECO:0000313" key="3">
    <source>
        <dbReference type="Proteomes" id="UP000183832"/>
    </source>
</evidence>
<gene>
    <name evidence="2" type="ORF">CLUMA_CG018520</name>
</gene>
<proteinExistence type="predicted"/>
<sequence>MSRISNTLTTNDGVAHTKGEKINAKNNTIIRVCHIRDPTTHTQPLGSSYVLDTPLNSSLWFELVAISPLVTNRPKYLNFTLPHDQVGVRTRDGFEDMITFCKLFLPDFTSNKKMQKWEERNIFGYNNENIKNNDSFKLVFLVVAFLALSYVVFLGHEWKKKEDSLQYYCEFNRVMSRNYANS</sequence>
<dbReference type="EMBL" id="CVRI01000064">
    <property type="protein sequence ID" value="CRL05028.1"/>
    <property type="molecule type" value="Genomic_DNA"/>
</dbReference>
<protein>
    <submittedName>
        <fullName evidence="2">CLUMA_CG018520, isoform A</fullName>
    </submittedName>
</protein>
<name>A0A1J1IZP4_9DIPT</name>